<accession>A0A9W6U9L6</accession>
<evidence type="ECO:0000259" key="1">
    <source>
        <dbReference type="PROSITE" id="PS51688"/>
    </source>
</evidence>
<sequence length="223" mass="24832">MMFNTNTPYSSSFGTAPITLSSGNIYIKAFNALNDGTANYDMPIFMESSNASPLCFGLQLNNATNATSTNSAYFGTTTTNDLVLMTANTRRVTSFGGNIYIQAGIWATSDRRLKENIKEIDLPFERYKDLKPVSYSYKNEAKKRVGLIAQDVMRVCSEAITMIENQNLKDEGENSPEAVQLCLDYNAITILNVNIIKKLIDRVEQLESTIKRIVAFSLNEDSI</sequence>
<dbReference type="InterPro" id="IPR036388">
    <property type="entry name" value="WH-like_DNA-bd_sf"/>
</dbReference>
<dbReference type="InterPro" id="IPR030392">
    <property type="entry name" value="S74_ICA"/>
</dbReference>
<feature type="domain" description="Peptidase S74" evidence="1">
    <location>
        <begin position="109"/>
        <end position="210"/>
    </location>
</feature>
<dbReference type="PROSITE" id="PS51688">
    <property type="entry name" value="ICA"/>
    <property type="match status" value="1"/>
</dbReference>
<dbReference type="Proteomes" id="UP001165083">
    <property type="component" value="Unassembled WGS sequence"/>
</dbReference>
<evidence type="ECO:0000313" key="2">
    <source>
        <dbReference type="EMBL" id="GMF28079.1"/>
    </source>
</evidence>
<organism evidence="2 3">
    <name type="scientific">Phytophthora lilii</name>
    <dbReference type="NCBI Taxonomy" id="2077276"/>
    <lineage>
        <taxon>Eukaryota</taxon>
        <taxon>Sar</taxon>
        <taxon>Stramenopiles</taxon>
        <taxon>Oomycota</taxon>
        <taxon>Peronosporomycetes</taxon>
        <taxon>Peronosporales</taxon>
        <taxon>Peronosporaceae</taxon>
        <taxon>Phytophthora</taxon>
    </lineage>
</organism>
<reference evidence="2" key="1">
    <citation type="submission" date="2023-04" db="EMBL/GenBank/DDBJ databases">
        <title>Phytophthora lilii NBRC 32176.</title>
        <authorList>
            <person name="Ichikawa N."/>
            <person name="Sato H."/>
            <person name="Tonouchi N."/>
        </authorList>
    </citation>
    <scope>NUCLEOTIDE SEQUENCE</scope>
    <source>
        <strain evidence="2">NBRC 32176</strain>
    </source>
</reference>
<dbReference type="EMBL" id="BSXW01000693">
    <property type="protein sequence ID" value="GMF28079.1"/>
    <property type="molecule type" value="Genomic_DNA"/>
</dbReference>
<comment type="caution">
    <text evidence="2">The sequence shown here is derived from an EMBL/GenBank/DDBJ whole genome shotgun (WGS) entry which is preliminary data.</text>
</comment>
<proteinExistence type="predicted"/>
<dbReference type="Pfam" id="PF13884">
    <property type="entry name" value="Peptidase_S74"/>
    <property type="match status" value="1"/>
</dbReference>
<protein>
    <submittedName>
        <fullName evidence="2">Unnamed protein product</fullName>
    </submittedName>
</protein>
<name>A0A9W6U9L6_9STRA</name>
<keyword evidence="3" id="KW-1185">Reference proteome</keyword>
<dbReference type="Gene3D" id="1.10.10.10">
    <property type="entry name" value="Winged helix-like DNA-binding domain superfamily/Winged helix DNA-binding domain"/>
    <property type="match status" value="1"/>
</dbReference>
<gene>
    <name evidence="2" type="ORF">Plil01_001178900</name>
</gene>
<dbReference type="OrthoDB" id="109072at2759"/>
<dbReference type="AlphaFoldDB" id="A0A9W6U9L6"/>
<evidence type="ECO:0000313" key="3">
    <source>
        <dbReference type="Proteomes" id="UP001165083"/>
    </source>
</evidence>